<dbReference type="CDD" id="cd04301">
    <property type="entry name" value="NAT_SF"/>
    <property type="match status" value="1"/>
</dbReference>
<proteinExistence type="predicted"/>
<dbReference type="SUPFAM" id="SSF55729">
    <property type="entry name" value="Acyl-CoA N-acyltransferases (Nat)"/>
    <property type="match status" value="1"/>
</dbReference>
<dbReference type="Pfam" id="PF00583">
    <property type="entry name" value="Acetyltransf_1"/>
    <property type="match status" value="1"/>
</dbReference>
<dbReference type="InterPro" id="IPR050769">
    <property type="entry name" value="NAT_camello-type"/>
</dbReference>
<keyword evidence="1 3" id="KW-0808">Transferase</keyword>
<gene>
    <name evidence="3" type="ORF">HHL10_19535</name>
</gene>
<dbReference type="InterPro" id="IPR016181">
    <property type="entry name" value="Acyl_CoA_acyltransferase"/>
</dbReference>
<evidence type="ECO:0000259" key="2">
    <source>
        <dbReference type="PROSITE" id="PS51186"/>
    </source>
</evidence>
<name>A0A848FFS3_9BURK</name>
<protein>
    <submittedName>
        <fullName evidence="3">GNAT family N-acetyltransferase</fullName>
    </submittedName>
</protein>
<evidence type="ECO:0000313" key="4">
    <source>
        <dbReference type="Proteomes" id="UP000574067"/>
    </source>
</evidence>
<dbReference type="EMBL" id="JABBFW010000015">
    <property type="protein sequence ID" value="NML17169.1"/>
    <property type="molecule type" value="Genomic_DNA"/>
</dbReference>
<dbReference type="Proteomes" id="UP000574067">
    <property type="component" value="Unassembled WGS sequence"/>
</dbReference>
<evidence type="ECO:0000256" key="1">
    <source>
        <dbReference type="ARBA" id="ARBA00022679"/>
    </source>
</evidence>
<sequence>MSSCRGILAREKMTHSFNDNDDHIYDIRNATAAEHAAVNALALEAWQILKPGYAPRAWDGMLAAIAKMSGLAEKGELIVAAGPERIFGAVAYMPPGASNPVIFPEGWPSVRMLVTRPACRHRGIGRRLTEECIARARRDGAECIGLHTSPAMTVALPLYLRMGFTKDQDLDAIAGAPYARYVMRL</sequence>
<feature type="domain" description="N-acetyltransferase" evidence="2">
    <location>
        <begin position="25"/>
        <end position="185"/>
    </location>
</feature>
<dbReference type="PANTHER" id="PTHR13947:SF37">
    <property type="entry name" value="LD18367P"/>
    <property type="match status" value="1"/>
</dbReference>
<comment type="caution">
    <text evidence="3">The sequence shown here is derived from an EMBL/GenBank/DDBJ whole genome shotgun (WGS) entry which is preliminary data.</text>
</comment>
<accession>A0A848FFS3</accession>
<evidence type="ECO:0000313" key="3">
    <source>
        <dbReference type="EMBL" id="NML17169.1"/>
    </source>
</evidence>
<dbReference type="PANTHER" id="PTHR13947">
    <property type="entry name" value="GNAT FAMILY N-ACETYLTRANSFERASE"/>
    <property type="match status" value="1"/>
</dbReference>
<dbReference type="AlphaFoldDB" id="A0A848FFS3"/>
<dbReference type="PROSITE" id="PS51186">
    <property type="entry name" value="GNAT"/>
    <property type="match status" value="1"/>
</dbReference>
<organism evidence="3 4">
    <name type="scientific">Azohydromonas caseinilytica</name>
    <dbReference type="NCBI Taxonomy" id="2728836"/>
    <lineage>
        <taxon>Bacteria</taxon>
        <taxon>Pseudomonadati</taxon>
        <taxon>Pseudomonadota</taxon>
        <taxon>Betaproteobacteria</taxon>
        <taxon>Burkholderiales</taxon>
        <taxon>Sphaerotilaceae</taxon>
        <taxon>Azohydromonas</taxon>
    </lineage>
</organism>
<dbReference type="Gene3D" id="3.40.630.30">
    <property type="match status" value="1"/>
</dbReference>
<keyword evidence="4" id="KW-1185">Reference proteome</keyword>
<reference evidence="3 4" key="1">
    <citation type="submission" date="2020-04" db="EMBL/GenBank/DDBJ databases">
        <title>Azohydromonas sp. isolated from soil.</title>
        <authorList>
            <person name="Dahal R.H."/>
        </authorList>
    </citation>
    <scope>NUCLEOTIDE SEQUENCE [LARGE SCALE GENOMIC DNA]</scope>
    <source>
        <strain evidence="3 4">G-1-1-14</strain>
    </source>
</reference>
<dbReference type="GO" id="GO:0008080">
    <property type="term" value="F:N-acetyltransferase activity"/>
    <property type="evidence" value="ECO:0007669"/>
    <property type="project" value="InterPro"/>
</dbReference>
<dbReference type="InterPro" id="IPR000182">
    <property type="entry name" value="GNAT_dom"/>
</dbReference>